<dbReference type="Gene3D" id="2.40.320.10">
    <property type="entry name" value="Hypothetical Protein Pfu-838710-001"/>
    <property type="match status" value="1"/>
</dbReference>
<evidence type="ECO:0000313" key="2">
    <source>
        <dbReference type="EMBL" id="GHO56704.1"/>
    </source>
</evidence>
<dbReference type="InterPro" id="IPR023577">
    <property type="entry name" value="CYTH_domain"/>
</dbReference>
<dbReference type="SUPFAM" id="SSF55154">
    <property type="entry name" value="CYTH-like phosphatases"/>
    <property type="match status" value="1"/>
</dbReference>
<accession>A0ABQ3UV17</accession>
<dbReference type="Pfam" id="PF01928">
    <property type="entry name" value="CYTH"/>
    <property type="match status" value="1"/>
</dbReference>
<evidence type="ECO:0000259" key="1">
    <source>
        <dbReference type="PROSITE" id="PS51707"/>
    </source>
</evidence>
<evidence type="ECO:0000313" key="3">
    <source>
        <dbReference type="Proteomes" id="UP000654345"/>
    </source>
</evidence>
<proteinExistence type="predicted"/>
<feature type="domain" description="CYTH" evidence="1">
    <location>
        <begin position="2"/>
        <end position="174"/>
    </location>
</feature>
<gene>
    <name evidence="2" type="ORF">KSB_51790</name>
</gene>
<dbReference type="EMBL" id="BNJG01000002">
    <property type="protein sequence ID" value="GHO56704.1"/>
    <property type="molecule type" value="Genomic_DNA"/>
</dbReference>
<reference evidence="2 3" key="1">
    <citation type="journal article" date="2021" name="Int. J. Syst. Evol. Microbiol.">
        <title>Reticulibacter mediterranei gen. nov., sp. nov., within the new family Reticulibacteraceae fam. nov., and Ktedonospora formicarum gen. nov., sp. nov., Ktedonobacter robiniae sp. nov., Dictyobacter formicarum sp. nov. and Dictyobacter arantiisoli sp. nov., belonging to the class Ktedonobacteria.</title>
        <authorList>
            <person name="Yabe S."/>
            <person name="Zheng Y."/>
            <person name="Wang C.M."/>
            <person name="Sakai Y."/>
            <person name="Abe K."/>
            <person name="Yokota A."/>
            <person name="Donadio S."/>
            <person name="Cavaletti L."/>
            <person name="Monciardini P."/>
        </authorList>
    </citation>
    <scope>NUCLEOTIDE SEQUENCE [LARGE SCALE GENOMIC DNA]</scope>
    <source>
        <strain evidence="2 3">SOSP1-30</strain>
    </source>
</reference>
<dbReference type="RefSeq" id="WP_201373166.1">
    <property type="nucleotide sequence ID" value="NZ_BNJG01000002.1"/>
</dbReference>
<protein>
    <recommendedName>
        <fullName evidence="1">CYTH domain-containing protein</fullName>
    </recommendedName>
</protein>
<name>A0ABQ3UV17_9CHLR</name>
<organism evidence="2 3">
    <name type="scientific">Ktedonobacter robiniae</name>
    <dbReference type="NCBI Taxonomy" id="2778365"/>
    <lineage>
        <taxon>Bacteria</taxon>
        <taxon>Bacillati</taxon>
        <taxon>Chloroflexota</taxon>
        <taxon>Ktedonobacteria</taxon>
        <taxon>Ktedonobacterales</taxon>
        <taxon>Ktedonobacteraceae</taxon>
        <taxon>Ktedonobacter</taxon>
    </lineage>
</organism>
<sequence>MRTEYEATFPDVDLEEIRQRLKQCQARLEREEFLQKRYVFDLPEGQDIPGAWLRLRHEGDRITLTLKAITGQAIELQQELEIEVNDFEQTSVLLSMLGCSRRAYQESKRELWDLDGVQITLDTWPFLEPFVEVEGSSEQAVRGACTHLQLPYEEAIFGSIDQLYARRYNISREVITQQISNLAFTENSRHEFNHHVTNNCAE</sequence>
<dbReference type="InterPro" id="IPR033469">
    <property type="entry name" value="CYTH-like_dom_sf"/>
</dbReference>
<dbReference type="PROSITE" id="PS51707">
    <property type="entry name" value="CYTH"/>
    <property type="match status" value="1"/>
</dbReference>
<comment type="caution">
    <text evidence="2">The sequence shown here is derived from an EMBL/GenBank/DDBJ whole genome shotgun (WGS) entry which is preliminary data.</text>
</comment>
<dbReference type="Proteomes" id="UP000654345">
    <property type="component" value="Unassembled WGS sequence"/>
</dbReference>
<keyword evidence="3" id="KW-1185">Reference proteome</keyword>